<evidence type="ECO:0000259" key="9">
    <source>
        <dbReference type="Pfam" id="PF00717"/>
    </source>
</evidence>
<reference evidence="10 11" key="1">
    <citation type="submission" date="2016-10" db="EMBL/GenBank/DDBJ databases">
        <authorList>
            <person name="de Groot N.N."/>
        </authorList>
    </citation>
    <scope>NUCLEOTIDE SEQUENCE [LARGE SCALE GENOMIC DNA]</scope>
    <source>
        <strain evidence="10 11">DSM 22274</strain>
    </source>
</reference>
<dbReference type="AlphaFoldDB" id="A0A1H5DP98"/>
<dbReference type="SUPFAM" id="SSF51306">
    <property type="entry name" value="LexA/Signal peptidase"/>
    <property type="match status" value="1"/>
</dbReference>
<dbReference type="GO" id="GO:0003677">
    <property type="term" value="F:DNA binding"/>
    <property type="evidence" value="ECO:0007669"/>
    <property type="project" value="InterPro"/>
</dbReference>
<dbReference type="GO" id="GO:0006281">
    <property type="term" value="P:DNA repair"/>
    <property type="evidence" value="ECO:0007669"/>
    <property type="project" value="UniProtKB-KW"/>
</dbReference>
<evidence type="ECO:0000256" key="1">
    <source>
        <dbReference type="ARBA" id="ARBA00007484"/>
    </source>
</evidence>
<dbReference type="NCBIfam" id="NF007621">
    <property type="entry name" value="PRK10276.1"/>
    <property type="match status" value="1"/>
</dbReference>
<dbReference type="EMBL" id="FNTV01000001">
    <property type="protein sequence ID" value="SED80628.1"/>
    <property type="molecule type" value="Genomic_DNA"/>
</dbReference>
<proteinExistence type="inferred from homology"/>
<evidence type="ECO:0000256" key="8">
    <source>
        <dbReference type="SAM" id="MobiDB-lite"/>
    </source>
</evidence>
<dbReference type="GO" id="GO:0006355">
    <property type="term" value="P:regulation of DNA-templated transcription"/>
    <property type="evidence" value="ECO:0007669"/>
    <property type="project" value="InterPro"/>
</dbReference>
<evidence type="ECO:0000256" key="2">
    <source>
        <dbReference type="ARBA" id="ARBA00022763"/>
    </source>
</evidence>
<keyword evidence="5" id="KW-0234">DNA repair</keyword>
<dbReference type="InterPro" id="IPR039418">
    <property type="entry name" value="LexA-like"/>
</dbReference>
<keyword evidence="6" id="KW-0742">SOS response</keyword>
<dbReference type="PANTHER" id="PTHR33516">
    <property type="entry name" value="LEXA REPRESSOR"/>
    <property type="match status" value="1"/>
</dbReference>
<sequence length="134" mass="14265">MFGMDPTPRRPPGTEASGFPSPARDYFDGGIDLNRHLIRDRTSTFIMRVSGDSMAGAGIADGDEIIVDRAVTPRNGSVVVAVVEGELLIRRLSMNDGVTSLATQPANASSPAMLQDVVGEAAFWGVVTRCLHHV</sequence>
<dbReference type="InterPro" id="IPR015927">
    <property type="entry name" value="Peptidase_S24_S26A/B/C"/>
</dbReference>
<protein>
    <submittedName>
        <fullName evidence="10">DNA polymerase V</fullName>
    </submittedName>
</protein>
<evidence type="ECO:0000313" key="10">
    <source>
        <dbReference type="EMBL" id="SED80628.1"/>
    </source>
</evidence>
<dbReference type="CDD" id="cd06529">
    <property type="entry name" value="S24_LexA-like"/>
    <property type="match status" value="1"/>
</dbReference>
<dbReference type="Pfam" id="PF00717">
    <property type="entry name" value="Peptidase_S24"/>
    <property type="match status" value="1"/>
</dbReference>
<evidence type="ECO:0000256" key="6">
    <source>
        <dbReference type="ARBA" id="ARBA00023236"/>
    </source>
</evidence>
<dbReference type="Gene3D" id="2.10.109.10">
    <property type="entry name" value="Umud Fragment, subunit A"/>
    <property type="match status" value="1"/>
</dbReference>
<dbReference type="GO" id="GO:0016787">
    <property type="term" value="F:hydrolase activity"/>
    <property type="evidence" value="ECO:0007669"/>
    <property type="project" value="UniProtKB-KW"/>
</dbReference>
<evidence type="ECO:0000256" key="4">
    <source>
        <dbReference type="ARBA" id="ARBA00022813"/>
    </source>
</evidence>
<organism evidence="10 11">
    <name type="scientific">Arthrobacter alpinus</name>
    <dbReference type="NCBI Taxonomy" id="656366"/>
    <lineage>
        <taxon>Bacteria</taxon>
        <taxon>Bacillati</taxon>
        <taxon>Actinomycetota</taxon>
        <taxon>Actinomycetes</taxon>
        <taxon>Micrococcales</taxon>
        <taxon>Micrococcaceae</taxon>
        <taxon>Arthrobacter</taxon>
    </lineage>
</organism>
<feature type="region of interest" description="Disordered" evidence="8">
    <location>
        <begin position="1"/>
        <end position="23"/>
    </location>
</feature>
<dbReference type="InterPro" id="IPR050077">
    <property type="entry name" value="LexA_repressor"/>
</dbReference>
<keyword evidence="4 7" id="KW-0068">Autocatalytic cleavage</keyword>
<evidence type="ECO:0000256" key="7">
    <source>
        <dbReference type="RuleBase" id="RU003991"/>
    </source>
</evidence>
<accession>A0A1H5DP98</accession>
<gene>
    <name evidence="10" type="ORF">SAMN04489740_0029</name>
</gene>
<keyword evidence="2" id="KW-0227">DNA damage</keyword>
<dbReference type="Proteomes" id="UP000182725">
    <property type="component" value="Unassembled WGS sequence"/>
</dbReference>
<feature type="domain" description="Peptidase S24/S26A/S26B/S26C" evidence="9">
    <location>
        <begin position="16"/>
        <end position="113"/>
    </location>
</feature>
<dbReference type="PRINTS" id="PR00726">
    <property type="entry name" value="LEXASERPTASE"/>
</dbReference>
<dbReference type="GO" id="GO:0009432">
    <property type="term" value="P:SOS response"/>
    <property type="evidence" value="ECO:0007669"/>
    <property type="project" value="UniProtKB-KW"/>
</dbReference>
<comment type="similarity">
    <text evidence="1 7">Belongs to the peptidase S24 family.</text>
</comment>
<evidence type="ECO:0000313" key="11">
    <source>
        <dbReference type="Proteomes" id="UP000182725"/>
    </source>
</evidence>
<dbReference type="InterPro" id="IPR036286">
    <property type="entry name" value="LexA/Signal_pep-like_sf"/>
</dbReference>
<dbReference type="InterPro" id="IPR006197">
    <property type="entry name" value="Peptidase_S24_LexA"/>
</dbReference>
<keyword evidence="3 7" id="KW-0378">Hydrolase</keyword>
<dbReference type="PANTHER" id="PTHR33516:SF2">
    <property type="entry name" value="LEXA REPRESSOR-RELATED"/>
    <property type="match status" value="1"/>
</dbReference>
<evidence type="ECO:0000256" key="3">
    <source>
        <dbReference type="ARBA" id="ARBA00022801"/>
    </source>
</evidence>
<name>A0A1H5DP98_9MICC</name>
<evidence type="ECO:0000256" key="5">
    <source>
        <dbReference type="ARBA" id="ARBA00023204"/>
    </source>
</evidence>